<protein>
    <submittedName>
        <fullName evidence="2">Transcriptional regulator</fullName>
    </submittedName>
</protein>
<evidence type="ECO:0000259" key="1">
    <source>
        <dbReference type="PROSITE" id="PS50943"/>
    </source>
</evidence>
<dbReference type="InterPro" id="IPR001387">
    <property type="entry name" value="Cro/C1-type_HTH"/>
</dbReference>
<dbReference type="InterPro" id="IPR010982">
    <property type="entry name" value="Lambda_DNA-bd_dom_sf"/>
</dbReference>
<dbReference type="Gene3D" id="1.10.260.40">
    <property type="entry name" value="lambda repressor-like DNA-binding domains"/>
    <property type="match status" value="1"/>
</dbReference>
<dbReference type="SMART" id="SM00530">
    <property type="entry name" value="HTH_XRE"/>
    <property type="match status" value="1"/>
</dbReference>
<dbReference type="PROSITE" id="PS50943">
    <property type="entry name" value="HTH_CROC1"/>
    <property type="match status" value="1"/>
</dbReference>
<evidence type="ECO:0000313" key="3">
    <source>
        <dbReference type="Proteomes" id="UP000235826"/>
    </source>
</evidence>
<evidence type="ECO:0000313" key="2">
    <source>
        <dbReference type="EMBL" id="AUP79848.1"/>
    </source>
</evidence>
<gene>
    <name evidence="2" type="ORF">C1H87_14505</name>
</gene>
<accession>A0A2K9PSR0</accession>
<dbReference type="CDD" id="cd00093">
    <property type="entry name" value="HTH_XRE"/>
    <property type="match status" value="1"/>
</dbReference>
<organism evidence="2 3">
    <name type="scientific">Flavivirga eckloniae</name>
    <dbReference type="NCBI Taxonomy" id="1803846"/>
    <lineage>
        <taxon>Bacteria</taxon>
        <taxon>Pseudomonadati</taxon>
        <taxon>Bacteroidota</taxon>
        <taxon>Flavobacteriia</taxon>
        <taxon>Flavobacteriales</taxon>
        <taxon>Flavobacteriaceae</taxon>
        <taxon>Flavivirga</taxon>
    </lineage>
</organism>
<dbReference type="SUPFAM" id="SSF47413">
    <property type="entry name" value="lambda repressor-like DNA-binding domains"/>
    <property type="match status" value="1"/>
</dbReference>
<dbReference type="OrthoDB" id="1080574at2"/>
<dbReference type="Proteomes" id="UP000235826">
    <property type="component" value="Chromosome"/>
</dbReference>
<dbReference type="KEGG" id="fek:C1H87_14505"/>
<reference evidence="2 3" key="1">
    <citation type="submission" date="2018-01" db="EMBL/GenBank/DDBJ databases">
        <title>Complete genome sequence of Flavivirga eckloniae ECD14 isolated from seaweed Ecklonia cava.</title>
        <authorList>
            <person name="Lee J.H."/>
            <person name="Baik K.S."/>
            <person name="Seong C.N."/>
        </authorList>
    </citation>
    <scope>NUCLEOTIDE SEQUENCE [LARGE SCALE GENOMIC DNA]</scope>
    <source>
        <strain evidence="2 3">ECD14</strain>
    </source>
</reference>
<dbReference type="EMBL" id="CP025791">
    <property type="protein sequence ID" value="AUP79848.1"/>
    <property type="molecule type" value="Genomic_DNA"/>
</dbReference>
<feature type="domain" description="HTH cro/C1-type" evidence="1">
    <location>
        <begin position="18"/>
        <end position="77"/>
    </location>
</feature>
<dbReference type="AlphaFoldDB" id="A0A2K9PSR0"/>
<dbReference type="RefSeq" id="WP_102756500.1">
    <property type="nucleotide sequence ID" value="NZ_CP025791.1"/>
</dbReference>
<proteinExistence type="predicted"/>
<keyword evidence="3" id="KW-1185">Reference proteome</keyword>
<name>A0A2K9PSR0_9FLAO</name>
<sequence length="143" mass="16641">MTIEIIISHIDFYVIEKLRDLRVKSEPYIDQVDLAQRIGVSEGYLGQIENPKHRSKYNIRMLSRAAKALGLKSYQDIFPSEILKDDLVRIRLKLLKSATKKHEVDKNGNVKKRFDIISIVPLTESEIKKWKKGELKYMTVIAK</sequence>
<dbReference type="GO" id="GO:0003677">
    <property type="term" value="F:DNA binding"/>
    <property type="evidence" value="ECO:0007669"/>
    <property type="project" value="InterPro"/>
</dbReference>